<evidence type="ECO:0000313" key="2">
    <source>
        <dbReference type="EMBL" id="NSL55680.1"/>
    </source>
</evidence>
<dbReference type="Pfam" id="PF13466">
    <property type="entry name" value="STAS_2"/>
    <property type="match status" value="1"/>
</dbReference>
<keyword evidence="3" id="KW-1185">Reference proteome</keyword>
<dbReference type="EMBL" id="JABCSC020000003">
    <property type="protein sequence ID" value="NSL55680.1"/>
    <property type="molecule type" value="Genomic_DNA"/>
</dbReference>
<evidence type="ECO:0000259" key="1">
    <source>
        <dbReference type="PROSITE" id="PS50801"/>
    </source>
</evidence>
<dbReference type="CDD" id="cd07043">
    <property type="entry name" value="STAS_anti-anti-sigma_factors"/>
    <property type="match status" value="1"/>
</dbReference>
<dbReference type="InterPro" id="IPR036513">
    <property type="entry name" value="STAS_dom_sf"/>
</dbReference>
<dbReference type="InterPro" id="IPR058548">
    <property type="entry name" value="MlaB-like_STAS"/>
</dbReference>
<dbReference type="InterPro" id="IPR052746">
    <property type="entry name" value="MlaB_ABC_Transporter"/>
</dbReference>
<dbReference type="InterPro" id="IPR002645">
    <property type="entry name" value="STAS_dom"/>
</dbReference>
<comment type="caution">
    <text evidence="2">The sequence shown here is derived from an EMBL/GenBank/DDBJ whole genome shotgun (WGS) entry which is preliminary data.</text>
</comment>
<dbReference type="PANTHER" id="PTHR35849">
    <property type="entry name" value="BLR2341 PROTEIN"/>
    <property type="match status" value="1"/>
</dbReference>
<evidence type="ECO:0000313" key="3">
    <source>
        <dbReference type="Proteomes" id="UP000778523"/>
    </source>
</evidence>
<dbReference type="SUPFAM" id="SSF52091">
    <property type="entry name" value="SpoIIaa-like"/>
    <property type="match status" value="1"/>
</dbReference>
<gene>
    <name evidence="2" type="ORF">HJ583_011640</name>
</gene>
<protein>
    <submittedName>
        <fullName evidence="2">STAS domain-containing protein</fullName>
    </submittedName>
</protein>
<reference evidence="2 3" key="1">
    <citation type="submission" date="2020-06" db="EMBL/GenBank/DDBJ databases">
        <title>Draft genome of Uliginosibacterium sp. IMCC34675.</title>
        <authorList>
            <person name="Song J."/>
        </authorList>
    </citation>
    <scope>NUCLEOTIDE SEQUENCE [LARGE SCALE GENOMIC DNA]</scope>
    <source>
        <strain evidence="2 3">IMCC34675</strain>
    </source>
</reference>
<dbReference type="PROSITE" id="PS50801">
    <property type="entry name" value="STAS"/>
    <property type="match status" value="1"/>
</dbReference>
<accession>A0ABX2INJ2</accession>
<feature type="domain" description="STAS" evidence="1">
    <location>
        <begin position="1"/>
        <end position="95"/>
    </location>
</feature>
<organism evidence="2 3">
    <name type="scientific">Uliginosibacterium aquaticum</name>
    <dbReference type="NCBI Taxonomy" id="2731212"/>
    <lineage>
        <taxon>Bacteria</taxon>
        <taxon>Pseudomonadati</taxon>
        <taxon>Pseudomonadota</taxon>
        <taxon>Betaproteobacteria</taxon>
        <taxon>Rhodocyclales</taxon>
        <taxon>Zoogloeaceae</taxon>
        <taxon>Uliginosibacterium</taxon>
    </lineage>
</organism>
<dbReference type="Proteomes" id="UP000778523">
    <property type="component" value="Unassembled WGS sequence"/>
</dbReference>
<name>A0ABX2INJ2_9RHOO</name>
<sequence length="95" mass="10193">MSSVAVPEELTLHQVRAITPHLIDLARSGDALALDLSGVCHIDTAGMQLLLAIRREAARACTPLALENPSPAVSELLSFYRLDRVLASYIVSEPA</sequence>
<proteinExistence type="predicted"/>
<dbReference type="PANTHER" id="PTHR35849:SF2">
    <property type="entry name" value="BLR2341 PROTEIN"/>
    <property type="match status" value="1"/>
</dbReference>
<dbReference type="Gene3D" id="3.30.750.24">
    <property type="entry name" value="STAS domain"/>
    <property type="match status" value="1"/>
</dbReference>